<name>A0A4Q5N428_9MICO</name>
<dbReference type="SUPFAM" id="SSF46785">
    <property type="entry name" value="Winged helix' DNA-binding domain"/>
    <property type="match status" value="1"/>
</dbReference>
<gene>
    <name evidence="1" type="ORF">EUA98_00600</name>
</gene>
<dbReference type="InterPro" id="IPR011991">
    <property type="entry name" value="ArsR-like_HTH"/>
</dbReference>
<dbReference type="InterPro" id="IPR036388">
    <property type="entry name" value="WH-like_DNA-bd_sf"/>
</dbReference>
<protein>
    <submittedName>
        <fullName evidence="1">Winged helix-turn-helix transcriptional regulator</fullName>
    </submittedName>
</protein>
<comment type="caution">
    <text evidence="1">The sequence shown here is derived from an EMBL/GenBank/DDBJ whole genome shotgun (WGS) entry which is preliminary data.</text>
</comment>
<accession>A0A4Q5N428</accession>
<evidence type="ECO:0000313" key="1">
    <source>
        <dbReference type="EMBL" id="RYV53019.1"/>
    </source>
</evidence>
<keyword evidence="2" id="KW-1185">Reference proteome</keyword>
<dbReference type="Pfam" id="PF13412">
    <property type="entry name" value="HTH_24"/>
    <property type="match status" value="1"/>
</dbReference>
<sequence length="277" mass="29295">MAGGRGLLRSRTVMWSPRPRRRRRVVFTTLSRKTTVVPSEPIDARTHRVLSGASRVAVLEVIRADGPLDIQAIATRVALHPNTVRSHLDRLIKAGLVESSVSARVTPGRPRLSFAAVAGTTSGPDDSYRMLAGVLAGAIGASASEPGAVATEMGRRWGRQATPLDEGVGPLDGAGVVDRIVTLLDDVGFAPTVRGSDQAVPIDAAGDPTVIELHRCPFVEVAREHRDVVCAVHLGLMQGALEQLDAPPTAVRLEPFVRPDLCLVHLAPGATGAHAEQ</sequence>
<dbReference type="CDD" id="cd00090">
    <property type="entry name" value="HTH_ARSR"/>
    <property type="match status" value="1"/>
</dbReference>
<reference evidence="1 2" key="1">
    <citation type="submission" date="2019-01" db="EMBL/GenBank/DDBJ databases">
        <title>Novel species of Cellulomonas.</title>
        <authorList>
            <person name="Liu Q."/>
            <person name="Xin Y.-H."/>
        </authorList>
    </citation>
    <scope>NUCLEOTIDE SEQUENCE [LARGE SCALE GENOMIC DNA]</scope>
    <source>
        <strain evidence="1 2">HLT2-17</strain>
    </source>
</reference>
<dbReference type="AlphaFoldDB" id="A0A4Q5N428"/>
<evidence type="ECO:0000313" key="2">
    <source>
        <dbReference type="Proteomes" id="UP000293764"/>
    </source>
</evidence>
<dbReference type="Gene3D" id="1.10.10.10">
    <property type="entry name" value="Winged helix-like DNA-binding domain superfamily/Winged helix DNA-binding domain"/>
    <property type="match status" value="1"/>
</dbReference>
<proteinExistence type="predicted"/>
<dbReference type="OrthoDB" id="3399802at2"/>
<dbReference type="InterPro" id="IPR036390">
    <property type="entry name" value="WH_DNA-bd_sf"/>
</dbReference>
<dbReference type="EMBL" id="SDWW01000001">
    <property type="protein sequence ID" value="RYV53019.1"/>
    <property type="molecule type" value="Genomic_DNA"/>
</dbReference>
<organism evidence="1 2">
    <name type="scientific">Pengzhenrongella frigida</name>
    <dbReference type="NCBI Taxonomy" id="1259133"/>
    <lineage>
        <taxon>Bacteria</taxon>
        <taxon>Bacillati</taxon>
        <taxon>Actinomycetota</taxon>
        <taxon>Actinomycetes</taxon>
        <taxon>Micrococcales</taxon>
        <taxon>Pengzhenrongella</taxon>
    </lineage>
</organism>
<dbReference type="Proteomes" id="UP000293764">
    <property type="component" value="Unassembled WGS sequence"/>
</dbReference>